<evidence type="ECO:0000256" key="1">
    <source>
        <dbReference type="SAM" id="Coils"/>
    </source>
</evidence>
<dbReference type="Proteomes" id="UP001295684">
    <property type="component" value="Unassembled WGS sequence"/>
</dbReference>
<dbReference type="AlphaFoldDB" id="A0AAD2D966"/>
<reference evidence="3" key="1">
    <citation type="submission" date="2023-07" db="EMBL/GenBank/DDBJ databases">
        <authorList>
            <consortium name="AG Swart"/>
            <person name="Singh M."/>
            <person name="Singh A."/>
            <person name="Seah K."/>
            <person name="Emmerich C."/>
        </authorList>
    </citation>
    <scope>NUCLEOTIDE SEQUENCE</scope>
    <source>
        <strain evidence="3">DP1</strain>
    </source>
</reference>
<feature type="region of interest" description="Disordered" evidence="2">
    <location>
        <begin position="671"/>
        <end position="697"/>
    </location>
</feature>
<keyword evidence="4" id="KW-1185">Reference proteome</keyword>
<evidence type="ECO:0000313" key="3">
    <source>
        <dbReference type="EMBL" id="CAI2384185.1"/>
    </source>
</evidence>
<gene>
    <name evidence="3" type="ORF">ECRASSUSDP1_LOCUS25707</name>
</gene>
<feature type="compositionally biased region" description="Polar residues" evidence="2">
    <location>
        <begin position="671"/>
        <end position="682"/>
    </location>
</feature>
<proteinExistence type="predicted"/>
<dbReference type="EMBL" id="CAMPGE010026502">
    <property type="protein sequence ID" value="CAI2384185.1"/>
    <property type="molecule type" value="Genomic_DNA"/>
</dbReference>
<comment type="caution">
    <text evidence="3">The sequence shown here is derived from an EMBL/GenBank/DDBJ whole genome shotgun (WGS) entry which is preliminary data.</text>
</comment>
<accession>A0AAD2D966</accession>
<sequence>MQKYIKSQLGYDNLLKNILKNSQDFFHKTQLNNQIELVELTHSVTEKLVKELRVFYSTLEQNSRLKGQYKASKMYDYLNFNQSKYKKILKEYSQLTKCRLGMRRAKTSRSSQSVPTSFEITSDIKKTLSNYDAQIRKISKVLRAKREVLKEIGFQRNKLADKLLQKHIQKTENGRANHVKPLHQRSLSMIIPPAKESKFDYKGKTSSDGIINSSFTSNKSMLVGYQKGVNNELEMKLNMKGLRSSIEKEIEALRKRKHELEQKKEFEDTQIHNLNASFMTYESKTITMEKQKDSVLLQNSFLENELKERDSAVSGLVQEINNKYQNRKKLSVSLNISNSNSNNEKNKSFDKRNDFATCAGVTQDTRFQTYDSGKETSEMRKNFFSSFSGRFEEILTSQKAISPDNKKYMTQKANKKNQFNLPDSPSIFKAAADIFSDREISEDGMDIDDSLSDVPVRDCTNIEEDLEMSKNLSMEESEMILDNLEFLSPLLSKPSRELKVGNGNKFVNTPSFKSNHAQRQNEFKMVRHRVKSAINFDGYTNVPLLELGNIPEEIDESKNYSENTQNHHFGNPPESCDNSASKEEFKWNKSESINKSNSGTMISNSSEKGFGKLTSAFDKFIKIKNHDQGTLEPERLTFNIKDGMCTPNKLTPEKQVSSIENTLHEDLRIFHQSSNSSKNPKSVQKRAPSLSSQTNEEGTEFQLYSTFGVTKPAVKPQEAKSCIHPEGISL</sequence>
<organism evidence="3 4">
    <name type="scientific">Euplotes crassus</name>
    <dbReference type="NCBI Taxonomy" id="5936"/>
    <lineage>
        <taxon>Eukaryota</taxon>
        <taxon>Sar</taxon>
        <taxon>Alveolata</taxon>
        <taxon>Ciliophora</taxon>
        <taxon>Intramacronucleata</taxon>
        <taxon>Spirotrichea</taxon>
        <taxon>Hypotrichia</taxon>
        <taxon>Euplotida</taxon>
        <taxon>Euplotidae</taxon>
        <taxon>Moneuplotes</taxon>
    </lineage>
</organism>
<name>A0AAD2D966_EUPCR</name>
<feature type="region of interest" description="Disordered" evidence="2">
    <location>
        <begin position="561"/>
        <end position="583"/>
    </location>
</feature>
<keyword evidence="1" id="KW-0175">Coiled coil</keyword>
<evidence type="ECO:0000256" key="2">
    <source>
        <dbReference type="SAM" id="MobiDB-lite"/>
    </source>
</evidence>
<feature type="coiled-coil region" evidence="1">
    <location>
        <begin position="243"/>
        <end position="277"/>
    </location>
</feature>
<evidence type="ECO:0000313" key="4">
    <source>
        <dbReference type="Proteomes" id="UP001295684"/>
    </source>
</evidence>
<protein>
    <submittedName>
        <fullName evidence="3">Uncharacterized protein</fullName>
    </submittedName>
</protein>